<keyword evidence="8 17" id="KW-0540">Nuclease</keyword>
<gene>
    <name evidence="22" type="primary">DNASE1</name>
</gene>
<keyword evidence="20" id="KW-0732">Signal</keyword>
<dbReference type="eggNOG" id="ENOG502QQFT">
    <property type="taxonomic scope" value="Eukaryota"/>
</dbReference>
<dbReference type="EMBL" id="AFYH01121259">
    <property type="status" value="NOT_ANNOTATED_CDS"/>
    <property type="molecule type" value="Genomic_DNA"/>
</dbReference>
<evidence type="ECO:0000256" key="12">
    <source>
        <dbReference type="ARBA" id="ARBA00023157"/>
    </source>
</evidence>
<feature type="active site" evidence="18">
    <location>
        <position position="155"/>
    </location>
</feature>
<evidence type="ECO:0000256" key="20">
    <source>
        <dbReference type="SAM" id="SignalP"/>
    </source>
</evidence>
<evidence type="ECO:0000256" key="11">
    <source>
        <dbReference type="ARBA" id="ARBA00022837"/>
    </source>
</evidence>
<evidence type="ECO:0000256" key="15">
    <source>
        <dbReference type="ARBA" id="ARBA00023329"/>
    </source>
</evidence>
<dbReference type="PANTHER" id="PTHR11371:SF29">
    <property type="entry name" value="DEOXYRIBONUCLEASE-1-LIKE 2"/>
    <property type="match status" value="1"/>
</dbReference>
<evidence type="ECO:0000256" key="17">
    <source>
        <dbReference type="PIRNR" id="PIRNR000988"/>
    </source>
</evidence>
<name>H3B348_LATCH</name>
<dbReference type="OrthoDB" id="10061407at2759"/>
<dbReference type="KEGG" id="lcm:102363946"/>
<reference evidence="23" key="1">
    <citation type="submission" date="2011-08" db="EMBL/GenBank/DDBJ databases">
        <title>The draft genome of Latimeria chalumnae.</title>
        <authorList>
            <person name="Di Palma F."/>
            <person name="Alfoldi J."/>
            <person name="Johnson J."/>
            <person name="Berlin A."/>
            <person name="Gnerre S."/>
            <person name="Jaffe D."/>
            <person name="MacCallum I."/>
            <person name="Young S."/>
            <person name="Walker B.J."/>
            <person name="Lander E."/>
            <person name="Lindblad-Toh K."/>
        </authorList>
    </citation>
    <scope>NUCLEOTIDE SEQUENCE [LARGE SCALE GENOMIC DNA]</scope>
    <source>
        <strain evidence="23">Wild caught</strain>
    </source>
</reference>
<dbReference type="CTD" id="1773"/>
<accession>H3B348</accession>
<comment type="cofactor">
    <cofactor evidence="2">
        <name>Ca(2+)</name>
        <dbReference type="ChEBI" id="CHEBI:29108"/>
    </cofactor>
</comment>
<evidence type="ECO:0000313" key="22">
    <source>
        <dbReference type="Ensembl" id="ENSLACP00000016319.2"/>
    </source>
</evidence>
<dbReference type="GO" id="GO:0042588">
    <property type="term" value="C:zymogen granule"/>
    <property type="evidence" value="ECO:0007669"/>
    <property type="project" value="UniProtKB-SubCell"/>
</dbReference>
<dbReference type="GO" id="GO:0003677">
    <property type="term" value="F:DNA binding"/>
    <property type="evidence" value="ECO:0007669"/>
    <property type="project" value="TreeGrafter"/>
</dbReference>
<dbReference type="Ensembl" id="ENSLACT00000016433.2">
    <property type="protein sequence ID" value="ENSLACP00000016319.2"/>
    <property type="gene ID" value="ENSLACG00000014377.2"/>
</dbReference>
<dbReference type="InterPro" id="IPR016202">
    <property type="entry name" value="DNase_I"/>
</dbReference>
<dbReference type="GO" id="GO:0005576">
    <property type="term" value="C:extracellular region"/>
    <property type="evidence" value="ECO:0007669"/>
    <property type="project" value="UniProtKB-SubCell"/>
</dbReference>
<feature type="disulfide bond" description="Essential for enzymatic activity" evidence="19">
    <location>
        <begin position="194"/>
        <end position="230"/>
    </location>
</feature>
<evidence type="ECO:0000256" key="5">
    <source>
        <dbReference type="ARBA" id="ARBA00004613"/>
    </source>
</evidence>
<dbReference type="RefSeq" id="XP_006001522.1">
    <property type="nucleotide sequence ID" value="XM_006001460.2"/>
</dbReference>
<dbReference type="STRING" id="7897.ENSLACP00000016319"/>
<dbReference type="GeneTree" id="ENSGT00950000182846"/>
<keyword evidence="23" id="KW-1185">Reference proteome</keyword>
<keyword evidence="12 19" id="KW-1015">Disulfide bond</keyword>
<dbReference type="FunFam" id="3.60.10.10:FF:000035">
    <property type="entry name" value="Deoxyribonuclease"/>
    <property type="match status" value="1"/>
</dbReference>
<dbReference type="InterPro" id="IPR005135">
    <property type="entry name" value="Endo/exonuclease/phosphatase"/>
</dbReference>
<dbReference type="Proteomes" id="UP000008672">
    <property type="component" value="Unassembled WGS sequence"/>
</dbReference>
<evidence type="ECO:0000256" key="6">
    <source>
        <dbReference type="ARBA" id="ARBA00007359"/>
    </source>
</evidence>
<comment type="cofactor">
    <cofactor evidence="3">
        <name>Mg(2+)</name>
        <dbReference type="ChEBI" id="CHEBI:18420"/>
    </cofactor>
</comment>
<keyword evidence="7" id="KW-0964">Secreted</keyword>
<dbReference type="GO" id="GO:0004530">
    <property type="term" value="F:deoxyribonuclease I activity"/>
    <property type="evidence" value="ECO:0007669"/>
    <property type="project" value="UniProtKB-EC"/>
</dbReference>
<dbReference type="SMART" id="SM00476">
    <property type="entry name" value="DNaseIc"/>
    <property type="match status" value="1"/>
</dbReference>
<dbReference type="GO" id="GO:0005635">
    <property type="term" value="C:nuclear envelope"/>
    <property type="evidence" value="ECO:0007669"/>
    <property type="project" value="UniProtKB-SubCell"/>
</dbReference>
<keyword evidence="15" id="KW-0968">Cytoplasmic vesicle</keyword>
<evidence type="ECO:0000259" key="21">
    <source>
        <dbReference type="Pfam" id="PF03372"/>
    </source>
</evidence>
<evidence type="ECO:0000256" key="8">
    <source>
        <dbReference type="ARBA" id="ARBA00022722"/>
    </source>
</evidence>
<keyword evidence="11" id="KW-0106">Calcium</keyword>
<evidence type="ECO:0000256" key="4">
    <source>
        <dbReference type="ARBA" id="ARBA00004259"/>
    </source>
</evidence>
<evidence type="ECO:0000256" key="16">
    <source>
        <dbReference type="ARBA" id="ARBA00024324"/>
    </source>
</evidence>
<feature type="domain" description="Endonuclease/exonuclease/phosphatase" evidence="21">
    <location>
        <begin position="28"/>
        <end position="273"/>
    </location>
</feature>
<dbReference type="InParanoid" id="H3B348"/>
<evidence type="ECO:0000256" key="19">
    <source>
        <dbReference type="PIRSR" id="PIRSR000988-2"/>
    </source>
</evidence>
<dbReference type="InterPro" id="IPR018057">
    <property type="entry name" value="Deoxyribonuclease-1_AS"/>
</dbReference>
<keyword evidence="9 17" id="KW-0255">Endonuclease</keyword>
<sequence length="281" mass="31671">MSATKLTVTLMALACALSTAESLKICAFNVRALGDTKVSNATIANILVNIITMYDIAVIQEVRDADLSAVHHLMNLIDRKPDSYSYVISEPLGRSSYKEQYLFIYRNGQVSVIDSYQYDDGCESCGTDTFSREPFIVKFFSPFSDVREFVIVPQHTSPDEAVEEIDGLYDVFLDVQSKWRNDNILFMGDFNADCDYVRPDEWHKIRLRTDTQFLWLISNSSDTTVSTTHCAYDRIVASGEAMKNALVPGSAVVYNYQAAFNLKYDDAYAVSDHFPVEVTLL</sequence>
<evidence type="ECO:0000313" key="23">
    <source>
        <dbReference type="Proteomes" id="UP000008672"/>
    </source>
</evidence>
<comment type="subcellular location">
    <subcellularLocation>
        <location evidence="4">Nucleus envelope</location>
    </subcellularLocation>
    <subcellularLocation>
        <location evidence="5">Secreted</location>
    </subcellularLocation>
    <subcellularLocation>
        <location evidence="16">Zymogen granule</location>
    </subcellularLocation>
</comment>
<dbReference type="Gene3D" id="3.60.10.10">
    <property type="entry name" value="Endonuclease/exonuclease/phosphatase"/>
    <property type="match status" value="1"/>
</dbReference>
<dbReference type="PRINTS" id="PR00130">
    <property type="entry name" value="DNASEI"/>
</dbReference>
<evidence type="ECO:0000256" key="9">
    <source>
        <dbReference type="ARBA" id="ARBA00022759"/>
    </source>
</evidence>
<feature type="disulfide bond" evidence="19">
    <location>
        <begin position="122"/>
        <end position="125"/>
    </location>
</feature>
<keyword evidence="10 17" id="KW-0378">Hydrolase</keyword>
<proteinExistence type="inferred from homology"/>
<dbReference type="InterPro" id="IPR036691">
    <property type="entry name" value="Endo/exonu/phosph_ase_sf"/>
</dbReference>
<dbReference type="GO" id="GO:0006308">
    <property type="term" value="P:DNA catabolic process"/>
    <property type="evidence" value="ECO:0007669"/>
    <property type="project" value="InterPro"/>
</dbReference>
<comment type="similarity">
    <text evidence="6 17">Belongs to the DNase I family.</text>
</comment>
<reference evidence="22" key="3">
    <citation type="submission" date="2025-09" db="UniProtKB">
        <authorList>
            <consortium name="Ensembl"/>
        </authorList>
    </citation>
    <scope>IDENTIFICATION</scope>
</reference>
<reference evidence="22" key="2">
    <citation type="submission" date="2025-08" db="UniProtKB">
        <authorList>
            <consortium name="Ensembl"/>
        </authorList>
    </citation>
    <scope>IDENTIFICATION</scope>
</reference>
<keyword evidence="13" id="KW-0325">Glycoprotein</keyword>
<dbReference type="PROSITE" id="PS00919">
    <property type="entry name" value="DNASE_I_1"/>
    <property type="match status" value="1"/>
</dbReference>
<dbReference type="OMA" id="YHFVVSE"/>
<dbReference type="Pfam" id="PF03372">
    <property type="entry name" value="Exo_endo_phos"/>
    <property type="match status" value="1"/>
</dbReference>
<evidence type="ECO:0000256" key="7">
    <source>
        <dbReference type="ARBA" id="ARBA00022525"/>
    </source>
</evidence>
<keyword evidence="14" id="KW-0539">Nucleus</keyword>
<evidence type="ECO:0000256" key="14">
    <source>
        <dbReference type="ARBA" id="ARBA00023242"/>
    </source>
</evidence>
<dbReference type="CDD" id="cd10282">
    <property type="entry name" value="DNase1"/>
    <property type="match status" value="1"/>
</dbReference>
<feature type="signal peptide" evidence="20">
    <location>
        <begin position="1"/>
        <end position="22"/>
    </location>
</feature>
<comment type="catalytic activity">
    <reaction evidence="1">
        <text>Endonucleolytic cleavage to 5'-phosphodinucleotide and 5'-phosphooligonucleotide end-products.</text>
        <dbReference type="EC" id="3.1.21.1"/>
    </reaction>
</comment>
<evidence type="ECO:0000256" key="2">
    <source>
        <dbReference type="ARBA" id="ARBA00001913"/>
    </source>
</evidence>
<organism evidence="22 23">
    <name type="scientific">Latimeria chalumnae</name>
    <name type="common">Coelacanth</name>
    <dbReference type="NCBI Taxonomy" id="7897"/>
    <lineage>
        <taxon>Eukaryota</taxon>
        <taxon>Metazoa</taxon>
        <taxon>Chordata</taxon>
        <taxon>Craniata</taxon>
        <taxon>Vertebrata</taxon>
        <taxon>Euteleostomi</taxon>
        <taxon>Coelacanthiformes</taxon>
        <taxon>Coelacanthidae</taxon>
        <taxon>Latimeria</taxon>
    </lineage>
</organism>
<dbReference type="AlphaFoldDB" id="H3B348"/>
<protein>
    <recommendedName>
        <fullName evidence="17">Deoxyribonuclease</fullName>
    </recommendedName>
</protein>
<dbReference type="SUPFAM" id="SSF56219">
    <property type="entry name" value="DNase I-like"/>
    <property type="match status" value="1"/>
</dbReference>
<dbReference type="GeneID" id="102363946"/>
<dbReference type="HOGENOM" id="CLU_043335_2_1_1"/>
<feature type="active site" evidence="18">
    <location>
        <position position="99"/>
    </location>
</feature>
<evidence type="ECO:0000256" key="1">
    <source>
        <dbReference type="ARBA" id="ARBA00000688"/>
    </source>
</evidence>
<dbReference type="PANTHER" id="PTHR11371">
    <property type="entry name" value="DEOXYRIBONUCLEASE"/>
    <property type="match status" value="1"/>
</dbReference>
<dbReference type="PIRSF" id="PIRSF000988">
    <property type="entry name" value="DNase_I_euk"/>
    <property type="match status" value="1"/>
</dbReference>
<evidence type="ECO:0000256" key="13">
    <source>
        <dbReference type="ARBA" id="ARBA00023180"/>
    </source>
</evidence>
<evidence type="ECO:0000256" key="18">
    <source>
        <dbReference type="PIRSR" id="PIRSR000988-1"/>
    </source>
</evidence>
<dbReference type="FunCoup" id="H3B348">
    <property type="interactions" value="87"/>
</dbReference>
<dbReference type="EMBL" id="AFYH01121260">
    <property type="status" value="NOT_ANNOTATED_CDS"/>
    <property type="molecule type" value="Genomic_DNA"/>
</dbReference>
<evidence type="ECO:0000256" key="10">
    <source>
        <dbReference type="ARBA" id="ARBA00022801"/>
    </source>
</evidence>
<evidence type="ECO:0000256" key="3">
    <source>
        <dbReference type="ARBA" id="ARBA00001946"/>
    </source>
</evidence>
<feature type="chain" id="PRO_5003579748" description="Deoxyribonuclease" evidence="20">
    <location>
        <begin position="23"/>
        <end position="281"/>
    </location>
</feature>